<dbReference type="AlphaFoldDB" id="A0A804PJ86"/>
<evidence type="ECO:0000313" key="3">
    <source>
        <dbReference type="Proteomes" id="UP000007305"/>
    </source>
</evidence>
<protein>
    <submittedName>
        <fullName evidence="2">Uncharacterized protein</fullName>
    </submittedName>
</protein>
<reference evidence="3" key="1">
    <citation type="journal article" date="2009" name="Science">
        <title>The B73 maize genome: complexity, diversity, and dynamics.</title>
        <authorList>
            <person name="Schnable P.S."/>
            <person name="Ware D."/>
            <person name="Fulton R.S."/>
            <person name="Stein J.C."/>
            <person name="Wei F."/>
            <person name="Pasternak S."/>
            <person name="Liang C."/>
            <person name="Zhang J."/>
            <person name="Fulton L."/>
            <person name="Graves T.A."/>
            <person name="Minx P."/>
            <person name="Reily A.D."/>
            <person name="Courtney L."/>
            <person name="Kruchowski S.S."/>
            <person name="Tomlinson C."/>
            <person name="Strong C."/>
            <person name="Delehaunty K."/>
            <person name="Fronick C."/>
            <person name="Courtney B."/>
            <person name="Rock S.M."/>
            <person name="Belter E."/>
            <person name="Du F."/>
            <person name="Kim K."/>
            <person name="Abbott R.M."/>
            <person name="Cotton M."/>
            <person name="Levy A."/>
            <person name="Marchetto P."/>
            <person name="Ochoa K."/>
            <person name="Jackson S.M."/>
            <person name="Gillam B."/>
            <person name="Chen W."/>
            <person name="Yan L."/>
            <person name="Higginbotham J."/>
            <person name="Cardenas M."/>
            <person name="Waligorski J."/>
            <person name="Applebaum E."/>
            <person name="Phelps L."/>
            <person name="Falcone J."/>
            <person name="Kanchi K."/>
            <person name="Thane T."/>
            <person name="Scimone A."/>
            <person name="Thane N."/>
            <person name="Henke J."/>
            <person name="Wang T."/>
            <person name="Ruppert J."/>
            <person name="Shah N."/>
            <person name="Rotter K."/>
            <person name="Hodges J."/>
            <person name="Ingenthron E."/>
            <person name="Cordes M."/>
            <person name="Kohlberg S."/>
            <person name="Sgro J."/>
            <person name="Delgado B."/>
            <person name="Mead K."/>
            <person name="Chinwalla A."/>
            <person name="Leonard S."/>
            <person name="Crouse K."/>
            <person name="Collura K."/>
            <person name="Kudrna D."/>
            <person name="Currie J."/>
            <person name="He R."/>
            <person name="Angelova A."/>
            <person name="Rajasekar S."/>
            <person name="Mueller T."/>
            <person name="Lomeli R."/>
            <person name="Scara G."/>
            <person name="Ko A."/>
            <person name="Delaney K."/>
            <person name="Wissotski M."/>
            <person name="Lopez G."/>
            <person name="Campos D."/>
            <person name="Braidotti M."/>
            <person name="Ashley E."/>
            <person name="Golser W."/>
            <person name="Kim H."/>
            <person name="Lee S."/>
            <person name="Lin J."/>
            <person name="Dujmic Z."/>
            <person name="Kim W."/>
            <person name="Talag J."/>
            <person name="Zuccolo A."/>
            <person name="Fan C."/>
            <person name="Sebastian A."/>
            <person name="Kramer M."/>
            <person name="Spiegel L."/>
            <person name="Nascimento L."/>
            <person name="Zutavern T."/>
            <person name="Miller B."/>
            <person name="Ambroise C."/>
            <person name="Muller S."/>
            <person name="Spooner W."/>
            <person name="Narechania A."/>
            <person name="Ren L."/>
            <person name="Wei S."/>
            <person name="Kumari S."/>
            <person name="Faga B."/>
            <person name="Levy M.J."/>
            <person name="McMahan L."/>
            <person name="Van Buren P."/>
            <person name="Vaughn M.W."/>
            <person name="Ying K."/>
            <person name="Yeh C.-T."/>
            <person name="Emrich S.J."/>
            <person name="Jia Y."/>
            <person name="Kalyanaraman A."/>
            <person name="Hsia A.-P."/>
            <person name="Barbazuk W.B."/>
            <person name="Baucom R.S."/>
            <person name="Brutnell T.P."/>
            <person name="Carpita N.C."/>
            <person name="Chaparro C."/>
            <person name="Chia J.-M."/>
            <person name="Deragon J.-M."/>
            <person name="Estill J.C."/>
            <person name="Fu Y."/>
            <person name="Jeddeloh J.A."/>
            <person name="Han Y."/>
            <person name="Lee H."/>
            <person name="Li P."/>
            <person name="Lisch D.R."/>
            <person name="Liu S."/>
            <person name="Liu Z."/>
            <person name="Nagel D.H."/>
            <person name="McCann M.C."/>
            <person name="SanMiguel P."/>
            <person name="Myers A.M."/>
            <person name="Nettleton D."/>
            <person name="Nguyen J."/>
            <person name="Penning B.W."/>
            <person name="Ponnala L."/>
            <person name="Schneider K.L."/>
            <person name="Schwartz D.C."/>
            <person name="Sharma A."/>
            <person name="Soderlund C."/>
            <person name="Springer N.M."/>
            <person name="Sun Q."/>
            <person name="Wang H."/>
            <person name="Waterman M."/>
            <person name="Westerman R."/>
            <person name="Wolfgruber T.K."/>
            <person name="Yang L."/>
            <person name="Yu Y."/>
            <person name="Zhang L."/>
            <person name="Zhou S."/>
            <person name="Zhu Q."/>
            <person name="Bennetzen J.L."/>
            <person name="Dawe R.K."/>
            <person name="Jiang J."/>
            <person name="Jiang N."/>
            <person name="Presting G.G."/>
            <person name="Wessler S.R."/>
            <person name="Aluru S."/>
            <person name="Martienssen R.A."/>
            <person name="Clifton S.W."/>
            <person name="McCombie W.R."/>
            <person name="Wing R.A."/>
            <person name="Wilson R.K."/>
        </authorList>
    </citation>
    <scope>NUCLEOTIDE SEQUENCE [LARGE SCALE GENOMIC DNA]</scope>
    <source>
        <strain evidence="3">cv. B73</strain>
    </source>
</reference>
<dbReference type="InParanoid" id="A0A804PJ86"/>
<dbReference type="Gramene" id="Zm00001eb243860_T001">
    <property type="protein sequence ID" value="Zm00001eb243860_P001"/>
    <property type="gene ID" value="Zm00001eb243860"/>
</dbReference>
<keyword evidence="3" id="KW-1185">Reference proteome</keyword>
<proteinExistence type="predicted"/>
<dbReference type="Proteomes" id="UP000007305">
    <property type="component" value="Chromosome 5"/>
</dbReference>
<reference evidence="2" key="3">
    <citation type="submission" date="2021-05" db="UniProtKB">
        <authorList>
            <consortium name="EnsemblPlants"/>
        </authorList>
    </citation>
    <scope>IDENTIFICATION</scope>
    <source>
        <strain evidence="2">cv. B73</strain>
    </source>
</reference>
<feature type="compositionally biased region" description="Polar residues" evidence="1">
    <location>
        <begin position="1"/>
        <end position="11"/>
    </location>
</feature>
<organism evidence="2 3">
    <name type="scientific">Zea mays</name>
    <name type="common">Maize</name>
    <dbReference type="NCBI Taxonomy" id="4577"/>
    <lineage>
        <taxon>Eukaryota</taxon>
        <taxon>Viridiplantae</taxon>
        <taxon>Streptophyta</taxon>
        <taxon>Embryophyta</taxon>
        <taxon>Tracheophyta</taxon>
        <taxon>Spermatophyta</taxon>
        <taxon>Magnoliopsida</taxon>
        <taxon>Liliopsida</taxon>
        <taxon>Poales</taxon>
        <taxon>Poaceae</taxon>
        <taxon>PACMAD clade</taxon>
        <taxon>Panicoideae</taxon>
        <taxon>Andropogonodae</taxon>
        <taxon>Andropogoneae</taxon>
        <taxon>Tripsacinae</taxon>
        <taxon>Zea</taxon>
    </lineage>
</organism>
<feature type="compositionally biased region" description="Basic and acidic residues" evidence="1">
    <location>
        <begin position="75"/>
        <end position="87"/>
    </location>
</feature>
<feature type="region of interest" description="Disordered" evidence="1">
    <location>
        <begin position="1"/>
        <end position="103"/>
    </location>
</feature>
<name>A0A804PJ86_MAIZE</name>
<reference evidence="2" key="2">
    <citation type="submission" date="2019-07" db="EMBL/GenBank/DDBJ databases">
        <authorList>
            <person name="Seetharam A."/>
            <person name="Woodhouse M."/>
            <person name="Cannon E."/>
        </authorList>
    </citation>
    <scope>NUCLEOTIDE SEQUENCE [LARGE SCALE GENOMIC DNA]</scope>
    <source>
        <strain evidence="2">cv. B73</strain>
    </source>
</reference>
<dbReference type="EnsemblPlants" id="Zm00001eb243860_T001">
    <property type="protein sequence ID" value="Zm00001eb243860_P001"/>
    <property type="gene ID" value="Zm00001eb243860"/>
</dbReference>
<accession>A0A804PJ86</accession>
<evidence type="ECO:0000313" key="2">
    <source>
        <dbReference type="EnsemblPlants" id="Zm00001eb243860_P001"/>
    </source>
</evidence>
<sequence length="129" mass="14523">MEQGEASTTAGMGSGDWAAMDTEGASSNQDTGKRAWQLARTERNSSWGEQHSKRGELRRTDAMGGPWARPWNQRSSEERESTAESSRRPWRLGPGRGERDGRWEREAKEMGRLVYAAVRGGRRCALRLK</sequence>
<feature type="compositionally biased region" description="Basic and acidic residues" evidence="1">
    <location>
        <begin position="50"/>
        <end position="61"/>
    </location>
</feature>
<evidence type="ECO:0000256" key="1">
    <source>
        <dbReference type="SAM" id="MobiDB-lite"/>
    </source>
</evidence>